<dbReference type="PANTHER" id="PTHR23274:SF50">
    <property type="entry name" value="ATP-DEPENDENT DNA HELICASE"/>
    <property type="match status" value="1"/>
</dbReference>
<organism evidence="2">
    <name type="scientific">Schizaphis graminum</name>
    <name type="common">Green bug aphid</name>
    <dbReference type="NCBI Taxonomy" id="13262"/>
    <lineage>
        <taxon>Eukaryota</taxon>
        <taxon>Metazoa</taxon>
        <taxon>Ecdysozoa</taxon>
        <taxon>Arthropoda</taxon>
        <taxon>Hexapoda</taxon>
        <taxon>Insecta</taxon>
        <taxon>Pterygota</taxon>
        <taxon>Neoptera</taxon>
        <taxon>Paraneoptera</taxon>
        <taxon>Hemiptera</taxon>
        <taxon>Sternorrhyncha</taxon>
        <taxon>Aphidomorpha</taxon>
        <taxon>Aphidoidea</taxon>
        <taxon>Aphididae</taxon>
        <taxon>Aphidini</taxon>
        <taxon>Schizaphis</taxon>
    </lineage>
</organism>
<dbReference type="InterPro" id="IPR027417">
    <property type="entry name" value="P-loop_NTPase"/>
</dbReference>
<keyword evidence="2" id="KW-0378">Hydrolase</keyword>
<reference evidence="2" key="1">
    <citation type="submission" date="2018-04" db="EMBL/GenBank/DDBJ databases">
        <title>Transcriptome of Schizaphis graminum biotype I.</title>
        <authorList>
            <person name="Scully E.D."/>
            <person name="Geib S.M."/>
            <person name="Palmer N.A."/>
            <person name="Koch K."/>
            <person name="Bradshaw J."/>
            <person name="Heng-Moss T."/>
            <person name="Sarath G."/>
        </authorList>
    </citation>
    <scope>NUCLEOTIDE SEQUENCE</scope>
</reference>
<keyword evidence="2" id="KW-0547">Nucleotide-binding</keyword>
<accession>A0A2S2NQ10</accession>
<dbReference type="GO" id="GO:0006260">
    <property type="term" value="P:DNA replication"/>
    <property type="evidence" value="ECO:0007669"/>
    <property type="project" value="TreeGrafter"/>
</dbReference>
<dbReference type="AlphaFoldDB" id="A0A2S2NQ10"/>
<dbReference type="EMBL" id="GGMR01006651">
    <property type="protein sequence ID" value="MBY19270.1"/>
    <property type="molecule type" value="Transcribed_RNA"/>
</dbReference>
<evidence type="ECO:0000313" key="2">
    <source>
        <dbReference type="EMBL" id="MBY19270.1"/>
    </source>
</evidence>
<dbReference type="GO" id="GO:0005657">
    <property type="term" value="C:replication fork"/>
    <property type="evidence" value="ECO:0007669"/>
    <property type="project" value="TreeGrafter"/>
</dbReference>
<dbReference type="GO" id="GO:0004386">
    <property type="term" value="F:helicase activity"/>
    <property type="evidence" value="ECO:0007669"/>
    <property type="project" value="UniProtKB-KW"/>
</dbReference>
<dbReference type="PANTHER" id="PTHR23274">
    <property type="entry name" value="DNA HELICASE-RELATED"/>
    <property type="match status" value="1"/>
</dbReference>
<keyword evidence="2" id="KW-0067">ATP-binding</keyword>
<dbReference type="SUPFAM" id="SSF52540">
    <property type="entry name" value="P-loop containing nucleoside triphosphate hydrolases"/>
    <property type="match status" value="1"/>
</dbReference>
<keyword evidence="2" id="KW-0347">Helicase</keyword>
<evidence type="ECO:0000259" key="1">
    <source>
        <dbReference type="Pfam" id="PF21530"/>
    </source>
</evidence>
<feature type="domain" description="DNA helicase Pif1-like 2B" evidence="1">
    <location>
        <begin position="22"/>
        <end position="66"/>
    </location>
</feature>
<sequence length="173" mass="19356">MAKYSSVDSVVELDDVVNYPVEFLHTLNPPGIPPHNLCLKIGAPIMLLRNLIPPKLCNGTRLRVKTFHKHVIEATIFTGCGRGETVFLPRIPLIPSDYHFQFKRLQFPIKVCFAMTINKAQGQSLKVAGVDLRNDCFSHGQLYVACSRVSSPDSLVILLPEGRTKNIVYKKVL</sequence>
<proteinExistence type="predicted"/>
<dbReference type="InterPro" id="IPR049163">
    <property type="entry name" value="Pif1-like_2B_dom"/>
</dbReference>
<dbReference type="Pfam" id="PF21530">
    <property type="entry name" value="Pif1_2B_dom"/>
    <property type="match status" value="1"/>
</dbReference>
<gene>
    <name evidence="2" type="primary">RRM3</name>
    <name evidence="2" type="ORF">g.38511</name>
</gene>
<protein>
    <submittedName>
        <fullName evidence="2">ATP-dependent helicase RRM3</fullName>
    </submittedName>
</protein>
<name>A0A2S2NQ10_SCHGA</name>